<reference evidence="1" key="2">
    <citation type="submission" date="2025-09" db="UniProtKB">
        <authorList>
            <consortium name="Ensembl"/>
        </authorList>
    </citation>
    <scope>IDENTIFICATION</scope>
</reference>
<keyword evidence="2" id="KW-1185">Reference proteome</keyword>
<dbReference type="PaxDb" id="30732-ENSOMEP00000033993"/>
<dbReference type="Ensembl" id="ENSOMET00000027609.1">
    <property type="protein sequence ID" value="ENSOMEP00000033993.1"/>
    <property type="gene ID" value="ENSOMEG00000020328.1"/>
</dbReference>
<name>A0A3B3DV59_ORYME</name>
<evidence type="ECO:0000313" key="2">
    <source>
        <dbReference type="Proteomes" id="UP000261560"/>
    </source>
</evidence>
<organism evidence="1 2">
    <name type="scientific">Oryzias melastigma</name>
    <name type="common">Marine medaka</name>
    <dbReference type="NCBI Taxonomy" id="30732"/>
    <lineage>
        <taxon>Eukaryota</taxon>
        <taxon>Metazoa</taxon>
        <taxon>Chordata</taxon>
        <taxon>Craniata</taxon>
        <taxon>Vertebrata</taxon>
        <taxon>Euteleostomi</taxon>
        <taxon>Actinopterygii</taxon>
        <taxon>Neopterygii</taxon>
        <taxon>Teleostei</taxon>
        <taxon>Neoteleostei</taxon>
        <taxon>Acanthomorphata</taxon>
        <taxon>Ovalentaria</taxon>
        <taxon>Atherinomorphae</taxon>
        <taxon>Beloniformes</taxon>
        <taxon>Adrianichthyidae</taxon>
        <taxon>Oryziinae</taxon>
        <taxon>Oryzias</taxon>
    </lineage>
</organism>
<proteinExistence type="predicted"/>
<dbReference type="AlphaFoldDB" id="A0A3B3DV59"/>
<sequence>MSLQLRELNSKRIVIAGLQEVRVPHLVKPAPQLHVALVKEWNSSKQHHEYHRTFCGG</sequence>
<accession>A0A3B3DV59</accession>
<protein>
    <submittedName>
        <fullName evidence="1">Uncharacterized protein</fullName>
    </submittedName>
</protein>
<reference evidence="1" key="1">
    <citation type="submission" date="2025-08" db="UniProtKB">
        <authorList>
            <consortium name="Ensembl"/>
        </authorList>
    </citation>
    <scope>IDENTIFICATION</scope>
</reference>
<evidence type="ECO:0000313" key="1">
    <source>
        <dbReference type="Ensembl" id="ENSOMEP00000033993.1"/>
    </source>
</evidence>
<dbReference type="Proteomes" id="UP000261560">
    <property type="component" value="Unplaced"/>
</dbReference>